<proteinExistence type="predicted"/>
<evidence type="ECO:0000313" key="2">
    <source>
        <dbReference type="Proteomes" id="UP000297245"/>
    </source>
</evidence>
<gene>
    <name evidence="1" type="ORF">K435DRAFT_207537</name>
</gene>
<reference evidence="1 2" key="1">
    <citation type="journal article" date="2019" name="Nat. Ecol. Evol.">
        <title>Megaphylogeny resolves global patterns of mushroom evolution.</title>
        <authorList>
            <person name="Varga T."/>
            <person name="Krizsan K."/>
            <person name="Foldi C."/>
            <person name="Dima B."/>
            <person name="Sanchez-Garcia M."/>
            <person name="Sanchez-Ramirez S."/>
            <person name="Szollosi G.J."/>
            <person name="Szarkandi J.G."/>
            <person name="Papp V."/>
            <person name="Albert L."/>
            <person name="Andreopoulos W."/>
            <person name="Angelini C."/>
            <person name="Antonin V."/>
            <person name="Barry K.W."/>
            <person name="Bougher N.L."/>
            <person name="Buchanan P."/>
            <person name="Buyck B."/>
            <person name="Bense V."/>
            <person name="Catcheside P."/>
            <person name="Chovatia M."/>
            <person name="Cooper J."/>
            <person name="Damon W."/>
            <person name="Desjardin D."/>
            <person name="Finy P."/>
            <person name="Geml J."/>
            <person name="Haridas S."/>
            <person name="Hughes K."/>
            <person name="Justo A."/>
            <person name="Karasinski D."/>
            <person name="Kautmanova I."/>
            <person name="Kiss B."/>
            <person name="Kocsube S."/>
            <person name="Kotiranta H."/>
            <person name="LaButti K.M."/>
            <person name="Lechner B.E."/>
            <person name="Liimatainen K."/>
            <person name="Lipzen A."/>
            <person name="Lukacs Z."/>
            <person name="Mihaltcheva S."/>
            <person name="Morgado L.N."/>
            <person name="Niskanen T."/>
            <person name="Noordeloos M.E."/>
            <person name="Ohm R.A."/>
            <person name="Ortiz-Santana B."/>
            <person name="Ovrebo C."/>
            <person name="Racz N."/>
            <person name="Riley R."/>
            <person name="Savchenko A."/>
            <person name="Shiryaev A."/>
            <person name="Soop K."/>
            <person name="Spirin V."/>
            <person name="Szebenyi C."/>
            <person name="Tomsovsky M."/>
            <person name="Tulloss R.E."/>
            <person name="Uehling J."/>
            <person name="Grigoriev I.V."/>
            <person name="Vagvolgyi C."/>
            <person name="Papp T."/>
            <person name="Martin F.M."/>
            <person name="Miettinen O."/>
            <person name="Hibbett D.S."/>
            <person name="Nagy L.G."/>
        </authorList>
    </citation>
    <scope>NUCLEOTIDE SEQUENCE [LARGE SCALE GENOMIC DNA]</scope>
    <source>
        <strain evidence="1 2">CBS 962.96</strain>
    </source>
</reference>
<keyword evidence="2" id="KW-1185">Reference proteome</keyword>
<sequence>MLLFDLGSRFHSSMCCRHRGMLVSVRSISSISIQYRRTHLPIRNHSLRYPWSYGFPLTVVRHLGKFSFNTSFI</sequence>
<evidence type="ECO:0000313" key="1">
    <source>
        <dbReference type="EMBL" id="THV04251.1"/>
    </source>
</evidence>
<organism evidence="1 2">
    <name type="scientific">Dendrothele bispora (strain CBS 962.96)</name>
    <dbReference type="NCBI Taxonomy" id="1314807"/>
    <lineage>
        <taxon>Eukaryota</taxon>
        <taxon>Fungi</taxon>
        <taxon>Dikarya</taxon>
        <taxon>Basidiomycota</taxon>
        <taxon>Agaricomycotina</taxon>
        <taxon>Agaricomycetes</taxon>
        <taxon>Agaricomycetidae</taxon>
        <taxon>Agaricales</taxon>
        <taxon>Agaricales incertae sedis</taxon>
        <taxon>Dendrothele</taxon>
    </lineage>
</organism>
<name>A0A4S8MNF2_DENBC</name>
<dbReference type="EMBL" id="ML179058">
    <property type="protein sequence ID" value="THV04251.1"/>
    <property type="molecule type" value="Genomic_DNA"/>
</dbReference>
<dbReference type="Proteomes" id="UP000297245">
    <property type="component" value="Unassembled WGS sequence"/>
</dbReference>
<dbReference type="AlphaFoldDB" id="A0A4S8MNF2"/>
<protein>
    <submittedName>
        <fullName evidence="1">Uncharacterized protein</fullName>
    </submittedName>
</protein>
<accession>A0A4S8MNF2</accession>